<protein>
    <recommendedName>
        <fullName evidence="1">non-specific serine/threonine protein kinase</fullName>
        <ecNumber evidence="1">2.7.11.1</ecNumber>
    </recommendedName>
</protein>
<dbReference type="PROSITE" id="PS00108">
    <property type="entry name" value="PROTEIN_KINASE_ST"/>
    <property type="match status" value="1"/>
</dbReference>
<gene>
    <name evidence="14" type="ORF">BJ684DRAFT_10653</name>
</gene>
<dbReference type="Pfam" id="PF00069">
    <property type="entry name" value="Pkinase"/>
    <property type="match status" value="2"/>
</dbReference>
<dbReference type="InterPro" id="IPR017892">
    <property type="entry name" value="Pkinase_C"/>
</dbReference>
<dbReference type="InterPro" id="IPR000961">
    <property type="entry name" value="AGC-kinase_C"/>
</dbReference>
<dbReference type="EC" id="2.7.11.1" evidence="1"/>
<keyword evidence="2 11" id="KW-0723">Serine/threonine-protein kinase</keyword>
<dbReference type="InterPro" id="IPR011009">
    <property type="entry name" value="Kinase-like_dom_sf"/>
</dbReference>
<dbReference type="EMBL" id="KZ988132">
    <property type="protein sequence ID" value="RKP13020.1"/>
    <property type="molecule type" value="Genomic_DNA"/>
</dbReference>
<dbReference type="GO" id="GO:0005524">
    <property type="term" value="F:ATP binding"/>
    <property type="evidence" value="ECO:0007669"/>
    <property type="project" value="UniProtKB-UniRule"/>
</dbReference>
<feature type="domain" description="Protein kinase" evidence="12">
    <location>
        <begin position="75"/>
        <end position="374"/>
    </location>
</feature>
<dbReference type="PANTHER" id="PTHR24356:SF417">
    <property type="entry name" value="CELL CYCLE PROTEIN KINASE DBF2-RELATED"/>
    <property type="match status" value="1"/>
</dbReference>
<dbReference type="GO" id="GO:0007010">
    <property type="term" value="P:cytoskeleton organization"/>
    <property type="evidence" value="ECO:0007669"/>
    <property type="project" value="UniProtKB-ARBA"/>
</dbReference>
<reference evidence="15" key="1">
    <citation type="journal article" date="2018" name="Nat. Microbiol.">
        <title>Leveraging single-cell genomics to expand the fungal tree of life.</title>
        <authorList>
            <person name="Ahrendt S.R."/>
            <person name="Quandt C.A."/>
            <person name="Ciobanu D."/>
            <person name="Clum A."/>
            <person name="Salamov A."/>
            <person name="Andreopoulos B."/>
            <person name="Cheng J.F."/>
            <person name="Woyke T."/>
            <person name="Pelin A."/>
            <person name="Henrissat B."/>
            <person name="Reynolds N.K."/>
            <person name="Benny G.L."/>
            <person name="Smith M.E."/>
            <person name="James T.Y."/>
            <person name="Grigoriev I.V."/>
        </authorList>
    </citation>
    <scope>NUCLEOTIDE SEQUENCE [LARGE SCALE GENOMIC DNA]</scope>
</reference>
<evidence type="ECO:0000256" key="4">
    <source>
        <dbReference type="ARBA" id="ARBA00022679"/>
    </source>
</evidence>
<dbReference type="SUPFAM" id="SSF56112">
    <property type="entry name" value="Protein kinase-like (PK-like)"/>
    <property type="match status" value="1"/>
</dbReference>
<dbReference type="FunFam" id="1.10.510.10:FF:000024">
    <property type="entry name" value="Probable serine/threonine-protein kinase cot-1"/>
    <property type="match status" value="1"/>
</dbReference>
<comment type="similarity">
    <text evidence="11">Belongs to the protein kinase superfamily.</text>
</comment>
<evidence type="ECO:0000313" key="15">
    <source>
        <dbReference type="Proteomes" id="UP000267251"/>
    </source>
</evidence>
<dbReference type="AlphaFoldDB" id="A0A4P9Y5F5"/>
<dbReference type="PROSITE" id="PS50011">
    <property type="entry name" value="PROTEIN_KINASE_DOM"/>
    <property type="match status" value="1"/>
</dbReference>
<evidence type="ECO:0000256" key="3">
    <source>
        <dbReference type="ARBA" id="ARBA00022553"/>
    </source>
</evidence>
<evidence type="ECO:0000256" key="1">
    <source>
        <dbReference type="ARBA" id="ARBA00012513"/>
    </source>
</evidence>
<dbReference type="SMART" id="SM00220">
    <property type="entry name" value="S_TKc"/>
    <property type="match status" value="1"/>
</dbReference>
<keyword evidence="7 10" id="KW-0067">ATP-binding</keyword>
<sequence length="475" mass="55233">MTRRRCQAAQLYFFDYYVDLLNYLSKRRQRLSKFREDTKSRGVEGAAFSAEWQLYLGKERSLLRKRRVRTAANQFTVLAQIGQGGYGQVFLARKKDTREVCALKKMSKRLLTKLNEIDHILTERDVLTASKSPWLVKLLYAFQDPDHVYLAMEFVPGGDMRSLLNSSGILRNQHARFYAAEMLIAVDSLHKLGYIHRDLKPENFLVDSRGHIQLTDFGLSTGSVQKAHIESLRHQLDKLKDKELVMRSSVERRRLHRTVRREDRSWAYSMVGSPDYMAPEILDSSGYDRLVDWWSCGCILFEMLAGYPPFGGASSEEVWTNVSRWRSVFARPTFEHAIAEENLTPESWDMITRLITSREDRLSSVSEARRHPFFGHFIFDNPREREMPPFVPDLENEEDVHYFDDFSNENDMTIYADVWRKQEELEKQLEGDTAGAKEIPRGAFVGFTFKHRPSEAVVKRRSFSGKGGKEKETRV</sequence>
<evidence type="ECO:0000259" key="13">
    <source>
        <dbReference type="PROSITE" id="PS51285"/>
    </source>
</evidence>
<accession>A0A4P9Y5F5</accession>
<comment type="catalytic activity">
    <reaction evidence="8">
        <text>L-threonyl-[protein] + ATP = O-phospho-L-threonyl-[protein] + ADP + H(+)</text>
        <dbReference type="Rhea" id="RHEA:46608"/>
        <dbReference type="Rhea" id="RHEA-COMP:11060"/>
        <dbReference type="Rhea" id="RHEA-COMP:11605"/>
        <dbReference type="ChEBI" id="CHEBI:15378"/>
        <dbReference type="ChEBI" id="CHEBI:30013"/>
        <dbReference type="ChEBI" id="CHEBI:30616"/>
        <dbReference type="ChEBI" id="CHEBI:61977"/>
        <dbReference type="ChEBI" id="CHEBI:456216"/>
        <dbReference type="EC" id="2.7.11.1"/>
    </reaction>
</comment>
<dbReference type="OrthoDB" id="18472at2759"/>
<dbReference type="InterPro" id="IPR000719">
    <property type="entry name" value="Prot_kinase_dom"/>
</dbReference>
<keyword evidence="4" id="KW-0808">Transferase</keyword>
<dbReference type="GO" id="GO:0004674">
    <property type="term" value="F:protein serine/threonine kinase activity"/>
    <property type="evidence" value="ECO:0007669"/>
    <property type="project" value="UniProtKB-KW"/>
</dbReference>
<keyword evidence="3" id="KW-0597">Phosphoprotein</keyword>
<dbReference type="Proteomes" id="UP000267251">
    <property type="component" value="Unassembled WGS sequence"/>
</dbReference>
<dbReference type="Gene3D" id="3.30.200.20">
    <property type="entry name" value="Phosphorylase Kinase, domain 1"/>
    <property type="match status" value="1"/>
</dbReference>
<dbReference type="PROSITE" id="PS51285">
    <property type="entry name" value="AGC_KINASE_CTER"/>
    <property type="match status" value="1"/>
</dbReference>
<dbReference type="PANTHER" id="PTHR24356">
    <property type="entry name" value="SERINE/THREONINE-PROTEIN KINASE"/>
    <property type="match status" value="1"/>
</dbReference>
<dbReference type="FunFam" id="3.30.200.20:FF:000109">
    <property type="entry name" value="Non-specific serine/threonine protein kinase"/>
    <property type="match status" value="1"/>
</dbReference>
<dbReference type="PROSITE" id="PS00107">
    <property type="entry name" value="PROTEIN_KINASE_ATP"/>
    <property type="match status" value="1"/>
</dbReference>
<feature type="domain" description="AGC-kinase C-terminal" evidence="13">
    <location>
        <begin position="375"/>
        <end position="459"/>
    </location>
</feature>
<dbReference type="InterPro" id="IPR017441">
    <property type="entry name" value="Protein_kinase_ATP_BS"/>
</dbReference>
<name>A0A4P9Y5F5_9FUNG</name>
<organism evidence="14 15">
    <name type="scientific">Piptocephalis cylindrospora</name>
    <dbReference type="NCBI Taxonomy" id="1907219"/>
    <lineage>
        <taxon>Eukaryota</taxon>
        <taxon>Fungi</taxon>
        <taxon>Fungi incertae sedis</taxon>
        <taxon>Zoopagomycota</taxon>
        <taxon>Zoopagomycotina</taxon>
        <taxon>Zoopagomycetes</taxon>
        <taxon>Zoopagales</taxon>
        <taxon>Piptocephalidaceae</taxon>
        <taxon>Piptocephalis</taxon>
    </lineage>
</organism>
<dbReference type="Pfam" id="PF00433">
    <property type="entry name" value="Pkinase_C"/>
    <property type="match status" value="1"/>
</dbReference>
<dbReference type="GO" id="GO:0035556">
    <property type="term" value="P:intracellular signal transduction"/>
    <property type="evidence" value="ECO:0007669"/>
    <property type="project" value="TreeGrafter"/>
</dbReference>
<keyword evidence="15" id="KW-1185">Reference proteome</keyword>
<evidence type="ECO:0000313" key="14">
    <source>
        <dbReference type="EMBL" id="RKP13020.1"/>
    </source>
</evidence>
<evidence type="ECO:0000256" key="11">
    <source>
        <dbReference type="RuleBase" id="RU000304"/>
    </source>
</evidence>
<evidence type="ECO:0000256" key="10">
    <source>
        <dbReference type="PROSITE-ProRule" id="PRU10141"/>
    </source>
</evidence>
<proteinExistence type="inferred from homology"/>
<evidence type="ECO:0000256" key="6">
    <source>
        <dbReference type="ARBA" id="ARBA00022777"/>
    </source>
</evidence>
<evidence type="ECO:0000256" key="2">
    <source>
        <dbReference type="ARBA" id="ARBA00022527"/>
    </source>
</evidence>
<comment type="catalytic activity">
    <reaction evidence="9">
        <text>L-seryl-[protein] + ATP = O-phospho-L-seryl-[protein] + ADP + H(+)</text>
        <dbReference type="Rhea" id="RHEA:17989"/>
        <dbReference type="Rhea" id="RHEA-COMP:9863"/>
        <dbReference type="Rhea" id="RHEA-COMP:11604"/>
        <dbReference type="ChEBI" id="CHEBI:15378"/>
        <dbReference type="ChEBI" id="CHEBI:29999"/>
        <dbReference type="ChEBI" id="CHEBI:30616"/>
        <dbReference type="ChEBI" id="CHEBI:83421"/>
        <dbReference type="ChEBI" id="CHEBI:456216"/>
        <dbReference type="EC" id="2.7.11.1"/>
    </reaction>
</comment>
<dbReference type="Gene3D" id="1.10.510.10">
    <property type="entry name" value="Transferase(Phosphotransferase) domain 1"/>
    <property type="match status" value="1"/>
</dbReference>
<evidence type="ECO:0000256" key="8">
    <source>
        <dbReference type="ARBA" id="ARBA00047899"/>
    </source>
</evidence>
<keyword evidence="5 10" id="KW-0547">Nucleotide-binding</keyword>
<keyword evidence="6 14" id="KW-0418">Kinase</keyword>
<evidence type="ECO:0000256" key="9">
    <source>
        <dbReference type="ARBA" id="ARBA00048679"/>
    </source>
</evidence>
<dbReference type="InterPro" id="IPR050236">
    <property type="entry name" value="Ser_Thr_kinase_AGC"/>
</dbReference>
<dbReference type="GO" id="GO:0106310">
    <property type="term" value="F:protein serine kinase activity"/>
    <property type="evidence" value="ECO:0007669"/>
    <property type="project" value="RHEA"/>
</dbReference>
<evidence type="ECO:0000256" key="7">
    <source>
        <dbReference type="ARBA" id="ARBA00022840"/>
    </source>
</evidence>
<dbReference type="InterPro" id="IPR008271">
    <property type="entry name" value="Ser/Thr_kinase_AS"/>
</dbReference>
<feature type="binding site" evidence="10">
    <location>
        <position position="104"/>
    </location>
    <ligand>
        <name>ATP</name>
        <dbReference type="ChEBI" id="CHEBI:30616"/>
    </ligand>
</feature>
<evidence type="ECO:0000256" key="5">
    <source>
        <dbReference type="ARBA" id="ARBA00022741"/>
    </source>
</evidence>
<dbReference type="GO" id="GO:0005816">
    <property type="term" value="C:spindle pole body"/>
    <property type="evidence" value="ECO:0007669"/>
    <property type="project" value="TreeGrafter"/>
</dbReference>
<evidence type="ECO:0000259" key="12">
    <source>
        <dbReference type="PROSITE" id="PS50011"/>
    </source>
</evidence>